<dbReference type="Proteomes" id="UP001633002">
    <property type="component" value="Unassembled WGS sequence"/>
</dbReference>
<reference evidence="2 3" key="1">
    <citation type="submission" date="2024-09" db="EMBL/GenBank/DDBJ databases">
        <title>Chromosome-scale assembly of Riccia sorocarpa.</title>
        <authorList>
            <person name="Paukszto L."/>
        </authorList>
    </citation>
    <scope>NUCLEOTIDE SEQUENCE [LARGE SCALE GENOMIC DNA]</scope>
    <source>
        <strain evidence="2">LP-2024</strain>
        <tissue evidence="2">Aerial parts of the thallus</tissue>
    </source>
</reference>
<accession>A0ABD3GTP6</accession>
<feature type="coiled-coil region" evidence="1">
    <location>
        <begin position="36"/>
        <end position="84"/>
    </location>
</feature>
<gene>
    <name evidence="2" type="ORF">R1sor_000642</name>
</gene>
<keyword evidence="1" id="KW-0175">Coiled coil</keyword>
<protein>
    <submittedName>
        <fullName evidence="2">Uncharacterized protein</fullName>
    </submittedName>
</protein>
<evidence type="ECO:0000313" key="2">
    <source>
        <dbReference type="EMBL" id="KAL3682620.1"/>
    </source>
</evidence>
<dbReference type="EMBL" id="JBJQOH010000006">
    <property type="protein sequence ID" value="KAL3682620.1"/>
    <property type="molecule type" value="Genomic_DNA"/>
</dbReference>
<keyword evidence="3" id="KW-1185">Reference proteome</keyword>
<organism evidence="2 3">
    <name type="scientific">Riccia sorocarpa</name>
    <dbReference type="NCBI Taxonomy" id="122646"/>
    <lineage>
        <taxon>Eukaryota</taxon>
        <taxon>Viridiplantae</taxon>
        <taxon>Streptophyta</taxon>
        <taxon>Embryophyta</taxon>
        <taxon>Marchantiophyta</taxon>
        <taxon>Marchantiopsida</taxon>
        <taxon>Marchantiidae</taxon>
        <taxon>Marchantiales</taxon>
        <taxon>Ricciaceae</taxon>
        <taxon>Riccia</taxon>
    </lineage>
</organism>
<sequence>MEVEISMLGPKSIVSKHYGGRLPEFESLRKQKRKSVDSEEECMENVRERMTHLELENRFLEERVKMLEAELREERLKCDDCKRQLRACQEHLDKERQSNAEYRASSRMWHDLADSLGAKNRALLDEKKAWRRLGIDPKEGA</sequence>
<evidence type="ECO:0000313" key="3">
    <source>
        <dbReference type="Proteomes" id="UP001633002"/>
    </source>
</evidence>
<name>A0ABD3GTP6_9MARC</name>
<dbReference type="AlphaFoldDB" id="A0ABD3GTP6"/>
<evidence type="ECO:0000256" key="1">
    <source>
        <dbReference type="SAM" id="Coils"/>
    </source>
</evidence>
<proteinExistence type="predicted"/>
<comment type="caution">
    <text evidence="2">The sequence shown here is derived from an EMBL/GenBank/DDBJ whole genome shotgun (WGS) entry which is preliminary data.</text>
</comment>